<dbReference type="PANTHER" id="PTHR31645">
    <property type="entry name" value="OLIGOPEPTIDE TRANSPORTER YGL114W-RELATED"/>
    <property type="match status" value="1"/>
</dbReference>
<feature type="transmembrane region" description="Helical" evidence="8">
    <location>
        <begin position="438"/>
        <end position="456"/>
    </location>
</feature>
<organism evidence="9 10">
    <name type="scientific">Jaminaea rosea</name>
    <dbReference type="NCBI Taxonomy" id="1569628"/>
    <lineage>
        <taxon>Eukaryota</taxon>
        <taxon>Fungi</taxon>
        <taxon>Dikarya</taxon>
        <taxon>Basidiomycota</taxon>
        <taxon>Ustilaginomycotina</taxon>
        <taxon>Exobasidiomycetes</taxon>
        <taxon>Microstromatales</taxon>
        <taxon>Microstromatales incertae sedis</taxon>
        <taxon>Jaminaea</taxon>
    </lineage>
</organism>
<dbReference type="PANTHER" id="PTHR31645:SF0">
    <property type="entry name" value="OLIGOPEPTIDE TRANSPORTER YGL114W-RELATED"/>
    <property type="match status" value="1"/>
</dbReference>
<evidence type="ECO:0000313" key="10">
    <source>
        <dbReference type="Proteomes" id="UP000245884"/>
    </source>
</evidence>
<keyword evidence="3" id="KW-0813">Transport</keyword>
<dbReference type="AlphaFoldDB" id="A0A316UW12"/>
<evidence type="ECO:0000256" key="8">
    <source>
        <dbReference type="SAM" id="Phobius"/>
    </source>
</evidence>
<protein>
    <submittedName>
        <fullName evidence="9">OPT superfamily oligopeptide transporter</fullName>
    </submittedName>
</protein>
<dbReference type="InterPro" id="IPR004813">
    <property type="entry name" value="OPT"/>
</dbReference>
<evidence type="ECO:0000256" key="4">
    <source>
        <dbReference type="ARBA" id="ARBA00022692"/>
    </source>
</evidence>
<evidence type="ECO:0000256" key="6">
    <source>
        <dbReference type="ARBA" id="ARBA00023136"/>
    </source>
</evidence>
<name>A0A316UW12_9BASI</name>
<feature type="transmembrane region" description="Helical" evidence="8">
    <location>
        <begin position="322"/>
        <end position="339"/>
    </location>
</feature>
<keyword evidence="6 8" id="KW-0472">Membrane</keyword>
<dbReference type="NCBIfam" id="TIGR00728">
    <property type="entry name" value="OPT_sfam"/>
    <property type="match status" value="1"/>
</dbReference>
<feature type="transmembrane region" description="Helical" evidence="8">
    <location>
        <begin position="622"/>
        <end position="650"/>
    </location>
</feature>
<dbReference type="Proteomes" id="UP000245884">
    <property type="component" value="Unassembled WGS sequence"/>
</dbReference>
<dbReference type="OrthoDB" id="627262at2759"/>
<evidence type="ECO:0000313" key="9">
    <source>
        <dbReference type="EMBL" id="PWN28113.1"/>
    </source>
</evidence>
<dbReference type="GeneID" id="37027857"/>
<evidence type="ECO:0000256" key="2">
    <source>
        <dbReference type="ARBA" id="ARBA00008807"/>
    </source>
</evidence>
<dbReference type="RefSeq" id="XP_025362725.1">
    <property type="nucleotide sequence ID" value="XM_025506034.1"/>
</dbReference>
<feature type="transmembrane region" description="Helical" evidence="8">
    <location>
        <begin position="412"/>
        <end position="432"/>
    </location>
</feature>
<reference evidence="9 10" key="1">
    <citation type="journal article" date="2018" name="Mol. Biol. Evol.">
        <title>Broad Genomic Sampling Reveals a Smut Pathogenic Ancestry of the Fungal Clade Ustilaginomycotina.</title>
        <authorList>
            <person name="Kijpornyongpan T."/>
            <person name="Mondo S.J."/>
            <person name="Barry K."/>
            <person name="Sandor L."/>
            <person name="Lee J."/>
            <person name="Lipzen A."/>
            <person name="Pangilinan J."/>
            <person name="LaButti K."/>
            <person name="Hainaut M."/>
            <person name="Henrissat B."/>
            <person name="Grigoriev I.V."/>
            <person name="Spatafora J.W."/>
            <person name="Aime M.C."/>
        </authorList>
    </citation>
    <scope>NUCLEOTIDE SEQUENCE [LARGE SCALE GENOMIC DNA]</scope>
    <source>
        <strain evidence="9 10">MCA 5214</strain>
    </source>
</reference>
<comment type="similarity">
    <text evidence="2">Belongs to the oligopeptide OPT transporter family.</text>
</comment>
<evidence type="ECO:0000256" key="1">
    <source>
        <dbReference type="ARBA" id="ARBA00004141"/>
    </source>
</evidence>
<evidence type="ECO:0000256" key="3">
    <source>
        <dbReference type="ARBA" id="ARBA00022448"/>
    </source>
</evidence>
<feature type="transmembrane region" description="Helical" evidence="8">
    <location>
        <begin position="670"/>
        <end position="692"/>
    </location>
</feature>
<feature type="region of interest" description="Disordered" evidence="7">
    <location>
        <begin position="212"/>
        <end position="245"/>
    </location>
</feature>
<dbReference type="InterPro" id="IPR045035">
    <property type="entry name" value="YSL-like"/>
</dbReference>
<dbReference type="GO" id="GO:0000329">
    <property type="term" value="C:fungal-type vacuole membrane"/>
    <property type="evidence" value="ECO:0007669"/>
    <property type="project" value="TreeGrafter"/>
</dbReference>
<dbReference type="EMBL" id="KZ819666">
    <property type="protein sequence ID" value="PWN28113.1"/>
    <property type="molecule type" value="Genomic_DNA"/>
</dbReference>
<feature type="transmembrane region" description="Helical" evidence="8">
    <location>
        <begin position="296"/>
        <end position="315"/>
    </location>
</feature>
<comment type="subcellular location">
    <subcellularLocation>
        <location evidence="1">Membrane</location>
        <topology evidence="1">Multi-pass membrane protein</topology>
    </subcellularLocation>
</comment>
<feature type="transmembrane region" description="Helical" evidence="8">
    <location>
        <begin position="25"/>
        <end position="45"/>
    </location>
</feature>
<sequence>MSPPSSPSSSPPSQPSSSTELTGRAILIGLIVGSLLCFTNCYFGLQSSWISMSSMQSALVGYGLVKLLPRTSDEDTEGAIALPSDQGEDAPASPSSLFWRYFGTGRFTPQENVVLAATAVALGSMPLTVGLIGIVPALAQLKPERDHGALPVYLTGWHLLLWCAALSFFGVFFASPLRKRTIVKEKLVFPSGTATAHLVGVLHGTGVREDRLAASKQQQQQRPGQEENGANDEQPLLNTGVNEENGDPHSAVVGQPAWTALIWSFLASLAFTFSSALLPVLYVMPVFDVLPPHNLARVWGWYLTPSLSYIGQGIIMGLHTTASMLVGAIFGWAFLSPLAHNSGWTDAPPMDAESGSKGWILWISLAIMTAESFVGLAVIFFAEVTSQSIRTSSSGDDEEDEPSSRLPPPRTIIVGLALSSLFAVGTLYALFGREGIEPYTTVVAIVLAFALSVLAVRALGSTDLNPVAALGKMSQLVFAILQPHNIVANMIAGGLCEAGAMQSGELLQTFKTGHLTGTSPRSQFWGQLMGSFAGIFVSSYAYQLYTKIYTIPSPSFPAPAASMWLNFARLVNNGEVPRHSTEWMVGCGAVFAVTGTIKAVAQARASKRSAGDPVAPWERWAFYLPSGIAFAVGLLNTPNFSIARFIGGVVSHLWMRNMPGAGSSASSSRILIIIVASGFVLGEGAGSIINLFAKQAGLRPLSCAGCRGGCGGGC</sequence>
<keyword evidence="10" id="KW-1185">Reference proteome</keyword>
<feature type="transmembrane region" description="Helical" evidence="8">
    <location>
        <begin position="359"/>
        <end position="382"/>
    </location>
</feature>
<dbReference type="STRING" id="1569628.A0A316UW12"/>
<proteinExistence type="inferred from homology"/>
<dbReference type="GO" id="GO:0035673">
    <property type="term" value="F:oligopeptide transmembrane transporter activity"/>
    <property type="evidence" value="ECO:0007669"/>
    <property type="project" value="InterPro"/>
</dbReference>
<keyword evidence="5 8" id="KW-1133">Transmembrane helix</keyword>
<evidence type="ECO:0000256" key="7">
    <source>
        <dbReference type="SAM" id="MobiDB-lite"/>
    </source>
</evidence>
<feature type="transmembrane region" description="Helical" evidence="8">
    <location>
        <begin position="159"/>
        <end position="177"/>
    </location>
</feature>
<feature type="transmembrane region" description="Helical" evidence="8">
    <location>
        <begin position="113"/>
        <end position="139"/>
    </location>
</feature>
<accession>A0A316UW12</accession>
<evidence type="ECO:0000256" key="5">
    <source>
        <dbReference type="ARBA" id="ARBA00022989"/>
    </source>
</evidence>
<dbReference type="Pfam" id="PF03169">
    <property type="entry name" value="OPT"/>
    <property type="match status" value="1"/>
</dbReference>
<keyword evidence="4 8" id="KW-0812">Transmembrane</keyword>
<gene>
    <name evidence="9" type="ORF">BDZ90DRAFT_231873</name>
</gene>
<feature type="transmembrane region" description="Helical" evidence="8">
    <location>
        <begin position="260"/>
        <end position="284"/>
    </location>
</feature>